<feature type="region of interest" description="Disordered" evidence="1">
    <location>
        <begin position="243"/>
        <end position="292"/>
    </location>
</feature>
<dbReference type="AlphaFoldDB" id="A0A6G1L3E0"/>
<keyword evidence="4" id="KW-1185">Reference proteome</keyword>
<organism evidence="3 4">
    <name type="scientific">Teratosphaeria nubilosa</name>
    <dbReference type="NCBI Taxonomy" id="161662"/>
    <lineage>
        <taxon>Eukaryota</taxon>
        <taxon>Fungi</taxon>
        <taxon>Dikarya</taxon>
        <taxon>Ascomycota</taxon>
        <taxon>Pezizomycotina</taxon>
        <taxon>Dothideomycetes</taxon>
        <taxon>Dothideomycetidae</taxon>
        <taxon>Mycosphaerellales</taxon>
        <taxon>Teratosphaeriaceae</taxon>
        <taxon>Teratosphaeria</taxon>
    </lineage>
</organism>
<feature type="domain" description="C2H2-type" evidence="2">
    <location>
        <begin position="154"/>
        <end position="176"/>
    </location>
</feature>
<evidence type="ECO:0000313" key="3">
    <source>
        <dbReference type="EMBL" id="KAF2767387.1"/>
    </source>
</evidence>
<evidence type="ECO:0000256" key="1">
    <source>
        <dbReference type="SAM" id="MobiDB-lite"/>
    </source>
</evidence>
<name>A0A6G1L3E0_9PEZI</name>
<evidence type="ECO:0000313" key="4">
    <source>
        <dbReference type="Proteomes" id="UP000799436"/>
    </source>
</evidence>
<reference evidence="3" key="1">
    <citation type="journal article" date="2020" name="Stud. Mycol.">
        <title>101 Dothideomycetes genomes: a test case for predicting lifestyles and emergence of pathogens.</title>
        <authorList>
            <person name="Haridas S."/>
            <person name="Albert R."/>
            <person name="Binder M."/>
            <person name="Bloem J."/>
            <person name="Labutti K."/>
            <person name="Salamov A."/>
            <person name="Andreopoulos B."/>
            <person name="Baker S."/>
            <person name="Barry K."/>
            <person name="Bills G."/>
            <person name="Bluhm B."/>
            <person name="Cannon C."/>
            <person name="Castanera R."/>
            <person name="Culley D."/>
            <person name="Daum C."/>
            <person name="Ezra D."/>
            <person name="Gonzalez J."/>
            <person name="Henrissat B."/>
            <person name="Kuo A."/>
            <person name="Liang C."/>
            <person name="Lipzen A."/>
            <person name="Lutzoni F."/>
            <person name="Magnuson J."/>
            <person name="Mondo S."/>
            <person name="Nolan M."/>
            <person name="Ohm R."/>
            <person name="Pangilinan J."/>
            <person name="Park H.-J."/>
            <person name="Ramirez L."/>
            <person name="Alfaro M."/>
            <person name="Sun H."/>
            <person name="Tritt A."/>
            <person name="Yoshinaga Y."/>
            <person name="Zwiers L.-H."/>
            <person name="Turgeon B."/>
            <person name="Goodwin S."/>
            <person name="Spatafora J."/>
            <person name="Crous P."/>
            <person name="Grigoriev I."/>
        </authorList>
    </citation>
    <scope>NUCLEOTIDE SEQUENCE</scope>
    <source>
        <strain evidence="3">CBS 116005</strain>
    </source>
</reference>
<dbReference type="Proteomes" id="UP000799436">
    <property type="component" value="Unassembled WGS sequence"/>
</dbReference>
<evidence type="ECO:0000259" key="2">
    <source>
        <dbReference type="PROSITE" id="PS00028"/>
    </source>
</evidence>
<dbReference type="PROSITE" id="PS00028">
    <property type="entry name" value="ZINC_FINGER_C2H2_1"/>
    <property type="match status" value="1"/>
</dbReference>
<gene>
    <name evidence="3" type="ORF">EJ03DRAFT_376234</name>
</gene>
<feature type="region of interest" description="Disordered" evidence="1">
    <location>
        <begin position="1"/>
        <end position="100"/>
    </location>
</feature>
<accession>A0A6G1L3E0</accession>
<dbReference type="InterPro" id="IPR013087">
    <property type="entry name" value="Znf_C2H2_type"/>
</dbReference>
<sequence>MPSSCPFKAASRQSGPAGQDPYDSQAQARPQRVRRGGLKLPPPSAAIQHQPAGQAAIAASQPRLPPQPVGGLTLPPISASTRDQPAGHTGRNVPGFSTLPPADTSTLFSSSPQAAAVGKPKANETIGLASAAPPSSLEKPSTTKQCSSQYVFLCRYGCEGIYKTSTALQNHMQNFHNIVEAAKVIGTCDGCGRNFVNDTTWFSHAGQGCEPPSDPDVVSKWTVSPPTNDQERANTFGKRFGACSPSDGVKRPKSSFTEEDLSKRTPAAPKKGYGWLTGTPETPSKKPKVDPSLVSEDDIIDLCSPPNSPTRAHPSAAQLPDLTFADSSASPCSIGIPDSPTEDFIVTFEPDLISAAEPENSSKQAASYAAIPKSINLTRLRTTNV</sequence>
<dbReference type="OrthoDB" id="10489503at2759"/>
<proteinExistence type="predicted"/>
<feature type="compositionally biased region" description="Polar residues" evidence="1">
    <location>
        <begin position="11"/>
        <end position="28"/>
    </location>
</feature>
<protein>
    <recommendedName>
        <fullName evidence="2">C2H2-type domain-containing protein</fullName>
    </recommendedName>
</protein>
<dbReference type="EMBL" id="ML995857">
    <property type="protein sequence ID" value="KAF2767387.1"/>
    <property type="molecule type" value="Genomic_DNA"/>
</dbReference>